<dbReference type="SUPFAM" id="SSF54001">
    <property type="entry name" value="Cysteine proteinases"/>
    <property type="match status" value="1"/>
</dbReference>
<sequence length="1248" mass="144507">MKKIVIICLVLVQGLVAQTSEKKVWDLLLANKREEARKLFDKELKSKKETQAEYLILDAILTHEMGQMSFDDTFVKQFLATCKDRAYLYPIFYKPYVMDSPNGNGYNEYTYKKIDLLAAHPLFGTDPIVIYFKAICDRRRRDFAGFEKAIVKLKALDSWQFCGVFENLNDSGFDTEYEPETYANNDKLFDANSNGKVGWYNPVDRDREGYHIFNNEAEYGDGIMYAQLFLDNPKAQEVYLNFGASSSIKFFLNDTEIYSNNDVDATDMNAFRLKFTLPQGMNRLLVKISTDGSNDNFFASLLDAQGNEIQGLNKYNTYKPYQKSTFEQLNPVELEVEHEAFFKQKLAQNPDNVLYKILLFEAYNNNSKNELATDIIEELTKLYPKSSLIQVMQIANLNNREENQKSEEVAKNIEVNDEGYYYNFLMKVQDSDWLRSTSIIELEKFREKLKSVKSEAINTVFDFILASRKSDLNQMTTKLEELFSNSNYNEFYITSFINVYERLKNDKSKAIAMMEEMLAKRENFTALKNLISYYDDANRKEDVMRLTKEISDRYPFHNGMRDDYADLLIKEKRYDEAMVEIDRALQNFPYSFRLMQQKGTIYNNQNKLKEAEVYFRKSLTHNSGNSTLRKQLYDMTKTPDEIEEVASKDIYEIIKKRRNTTLKGDFGVTVLLDEYIVNVLPEGGRKSKVTYLYEITSEQGIEEMKEYNLQSYRNSLLKSEVVKQDGTIVPAEEGSGTLVFTDLKVGDVIYIQYERYENSYGRFYRDFDVSCYFNSFYPAVEVIFGIIYPQDVQFLTHFSNGNVTPTQKKINGKNLTLYKRLNVPAMPLQEPYAADNSDLTNTIRIGTIKSWKEISNWYSDLVKKQLKQDKVTRKTFAEIFPKGVSGMSQEAIAKAIYTYIESNIKYSSQDFRQSGHVPQKPSKTITTKLGDCKDVSTLFVALAEQAGLKANLVLVMTNDNGFSSMALPTNEFNHCIVRVTLDGKDHFLELTDKYLPFKALPSSLYTANALVISFDKAENEKSQIIRIPFDNALRNVARAKTEVTLDENVKTFVNTFTVEGANKSYYNELFSDATTEDIRKKRIEEDYNNKLKKNVTFQSAKSIQNDTFEKGITFETRFTIAERLQNVGNLKITEIPFLDKVYTRDIVALDKRNYPIQYFKYENSNAYHSEVILTIPTGKKFSEIPESKTYQYKGHSYSLRFESVSPNVLKVTRDVTLDWNDIDTAEYLNYKKYVEDVIAAEEQIVGFK</sequence>
<evidence type="ECO:0000259" key="1">
    <source>
        <dbReference type="Pfam" id="PF01841"/>
    </source>
</evidence>
<dbReference type="SUPFAM" id="SSF48452">
    <property type="entry name" value="TPR-like"/>
    <property type="match status" value="1"/>
</dbReference>
<accession>A0A1M5A0E9</accession>
<evidence type="ECO:0000313" key="2">
    <source>
        <dbReference type="EMBL" id="SHF23749.1"/>
    </source>
</evidence>
<dbReference type="OrthoDB" id="98874at2"/>
<name>A0A1M5A0E9_9FLAO</name>
<reference evidence="2 3" key="1">
    <citation type="submission" date="2016-11" db="EMBL/GenBank/DDBJ databases">
        <authorList>
            <person name="Jaros S."/>
            <person name="Januszkiewicz K."/>
            <person name="Wedrychowicz H."/>
        </authorList>
    </citation>
    <scope>NUCLEOTIDE SEQUENCE [LARGE SCALE GENOMIC DNA]</scope>
    <source>
        <strain evidence="2 3">DSM 25660</strain>
    </source>
</reference>
<dbReference type="InterPro" id="IPR011990">
    <property type="entry name" value="TPR-like_helical_dom_sf"/>
</dbReference>
<keyword evidence="3" id="KW-1185">Reference proteome</keyword>
<organism evidence="2 3">
    <name type="scientific">Flavobacterium fontis</name>
    <dbReference type="NCBI Taxonomy" id="1124188"/>
    <lineage>
        <taxon>Bacteria</taxon>
        <taxon>Pseudomonadati</taxon>
        <taxon>Bacteroidota</taxon>
        <taxon>Flavobacteriia</taxon>
        <taxon>Flavobacteriales</taxon>
        <taxon>Flavobacteriaceae</taxon>
        <taxon>Flavobacterium</taxon>
    </lineage>
</organism>
<dbReference type="AlphaFoldDB" id="A0A1M5A0E9"/>
<dbReference type="InterPro" id="IPR038765">
    <property type="entry name" value="Papain-like_cys_pep_sf"/>
</dbReference>
<dbReference type="STRING" id="1124188.SAMN05444377_10596"/>
<dbReference type="Gene3D" id="2.60.40.3140">
    <property type="match status" value="1"/>
</dbReference>
<dbReference type="Gene3D" id="3.10.620.30">
    <property type="match status" value="1"/>
</dbReference>
<dbReference type="InterPro" id="IPR002931">
    <property type="entry name" value="Transglutaminase-like"/>
</dbReference>
<dbReference type="EMBL" id="FQVQ01000005">
    <property type="protein sequence ID" value="SHF23749.1"/>
    <property type="molecule type" value="Genomic_DNA"/>
</dbReference>
<gene>
    <name evidence="2" type="ORF">SAMN05444377_10596</name>
</gene>
<proteinExistence type="predicted"/>
<evidence type="ECO:0000313" key="3">
    <source>
        <dbReference type="Proteomes" id="UP000184147"/>
    </source>
</evidence>
<protein>
    <submittedName>
        <fullName evidence="2">Transglutaminase-like superfamily protein</fullName>
    </submittedName>
</protein>
<dbReference type="Proteomes" id="UP000184147">
    <property type="component" value="Unassembled WGS sequence"/>
</dbReference>
<dbReference type="Pfam" id="PF01841">
    <property type="entry name" value="Transglut_core"/>
    <property type="match status" value="1"/>
</dbReference>
<dbReference type="RefSeq" id="WP_073362601.1">
    <property type="nucleotide sequence ID" value="NZ_FQVQ01000005.1"/>
</dbReference>
<dbReference type="Gene3D" id="1.25.40.10">
    <property type="entry name" value="Tetratricopeptide repeat domain"/>
    <property type="match status" value="1"/>
</dbReference>
<feature type="domain" description="Transglutaminase-like" evidence="1">
    <location>
        <begin position="889"/>
        <end position="983"/>
    </location>
</feature>